<sequence length="111" mass="12618">MGKLHHYQCNDCEHEFQFTEGPVMRGHIAHCLDCGKEKLIRPDELPLELWGYHSFDFEWGSDLSEKEPSLITAVTGLCSCGGNYSLKARPRCPKCRSDSISEDKLMTIQVD</sequence>
<evidence type="ECO:0000313" key="1">
    <source>
        <dbReference type="EMBL" id="WQG84423.1"/>
    </source>
</evidence>
<dbReference type="Proteomes" id="UP001324185">
    <property type="component" value="Chromosome"/>
</dbReference>
<accession>A0ABZ0X220</accession>
<organism evidence="1 2">
    <name type="scientific">Kangiella aquimarina</name>
    <dbReference type="NCBI Taxonomy" id="261965"/>
    <lineage>
        <taxon>Bacteria</taxon>
        <taxon>Pseudomonadati</taxon>
        <taxon>Pseudomonadota</taxon>
        <taxon>Gammaproteobacteria</taxon>
        <taxon>Kangiellales</taxon>
        <taxon>Kangiellaceae</taxon>
        <taxon>Kangiella</taxon>
    </lineage>
</organism>
<protein>
    <submittedName>
        <fullName evidence="1">Uncharacterized protein</fullName>
    </submittedName>
</protein>
<gene>
    <name evidence="1" type="ORF">SR900_08090</name>
</gene>
<keyword evidence="2" id="KW-1185">Reference proteome</keyword>
<dbReference type="RefSeq" id="WP_018624891.1">
    <property type="nucleotide sequence ID" value="NZ_CP140158.1"/>
</dbReference>
<evidence type="ECO:0000313" key="2">
    <source>
        <dbReference type="Proteomes" id="UP001324185"/>
    </source>
</evidence>
<reference evidence="1 2" key="1">
    <citation type="submission" date="2023-11" db="EMBL/GenBank/DDBJ databases">
        <title>MicrobeMod: A computational toolkit for identifying prokaryotic methylation and restriction-modification with nanopore sequencing.</title>
        <authorList>
            <person name="Crits-Christoph A."/>
            <person name="Kang S.C."/>
            <person name="Lee H."/>
            <person name="Ostrov N."/>
        </authorList>
    </citation>
    <scope>NUCLEOTIDE SEQUENCE [LARGE SCALE GENOMIC DNA]</scope>
    <source>
        <strain evidence="1 2">DSMZ 16071</strain>
    </source>
</reference>
<dbReference type="EMBL" id="CP140158">
    <property type="protein sequence ID" value="WQG84423.1"/>
    <property type="molecule type" value="Genomic_DNA"/>
</dbReference>
<proteinExistence type="predicted"/>
<name>A0ABZ0X220_9GAMM</name>